<proteinExistence type="predicted"/>
<dbReference type="RefSeq" id="XP_008484448.1">
    <property type="nucleotide sequence ID" value="XM_008486226.2"/>
</dbReference>
<gene>
    <name evidence="2 3" type="primary">LOC103521120</name>
</gene>
<dbReference type="PaxDb" id="121845-A0A1S3DNE7"/>
<dbReference type="GO" id="GO:0008641">
    <property type="term" value="F:ubiquitin-like modifier activating enzyme activity"/>
    <property type="evidence" value="ECO:0007669"/>
    <property type="project" value="InterPro"/>
</dbReference>
<dbReference type="STRING" id="121845.A0A1S3DNE7"/>
<dbReference type="RefSeq" id="XP_026687744.1">
    <property type="nucleotide sequence ID" value="XM_026831943.1"/>
</dbReference>
<evidence type="ECO:0000313" key="2">
    <source>
        <dbReference type="RefSeq" id="XP_008484448.1"/>
    </source>
</evidence>
<dbReference type="SUPFAM" id="SSF69572">
    <property type="entry name" value="Activating enzymes of the ubiquitin-like proteins"/>
    <property type="match status" value="1"/>
</dbReference>
<dbReference type="AlphaFoldDB" id="A0A1S3DNE7"/>
<accession>A0A1S3DNE7</accession>
<sequence>MMHSLLIQECMHCELDDDDVLHAVSSFLGGCAAQEVIKILTRQYTPLHTYCLYDALTSNTGVYAL</sequence>
<evidence type="ECO:0000313" key="1">
    <source>
        <dbReference type="Proteomes" id="UP000079169"/>
    </source>
</evidence>
<reference evidence="2 3" key="1">
    <citation type="submission" date="2025-04" db="UniProtKB">
        <authorList>
            <consortium name="RefSeq"/>
        </authorList>
    </citation>
    <scope>IDENTIFICATION</scope>
</reference>
<organism evidence="1 2">
    <name type="scientific">Diaphorina citri</name>
    <name type="common">Asian citrus psyllid</name>
    <dbReference type="NCBI Taxonomy" id="121845"/>
    <lineage>
        <taxon>Eukaryota</taxon>
        <taxon>Metazoa</taxon>
        <taxon>Ecdysozoa</taxon>
        <taxon>Arthropoda</taxon>
        <taxon>Hexapoda</taxon>
        <taxon>Insecta</taxon>
        <taxon>Pterygota</taxon>
        <taxon>Neoptera</taxon>
        <taxon>Paraneoptera</taxon>
        <taxon>Hemiptera</taxon>
        <taxon>Sternorrhyncha</taxon>
        <taxon>Psylloidea</taxon>
        <taxon>Psyllidae</taxon>
        <taxon>Diaphorininae</taxon>
        <taxon>Diaphorina</taxon>
    </lineage>
</organism>
<dbReference type="KEGG" id="dci:103521120"/>
<dbReference type="Proteomes" id="UP000079169">
    <property type="component" value="Unplaced"/>
</dbReference>
<protein>
    <submittedName>
        <fullName evidence="3">Nedd8-activating enzyme E1 regulatory subunit-like isoform X1</fullName>
    </submittedName>
    <submittedName>
        <fullName evidence="2">Nedd8-activating enzyme E1 regulatory subunit-like isoform X2</fullName>
    </submittedName>
</protein>
<evidence type="ECO:0000313" key="3">
    <source>
        <dbReference type="RefSeq" id="XP_026687744.1"/>
    </source>
</evidence>
<dbReference type="GeneID" id="103521120"/>
<dbReference type="Gene3D" id="3.40.50.720">
    <property type="entry name" value="NAD(P)-binding Rossmann-like Domain"/>
    <property type="match status" value="1"/>
</dbReference>
<keyword evidence="1" id="KW-1185">Reference proteome</keyword>
<dbReference type="InterPro" id="IPR035985">
    <property type="entry name" value="Ubiquitin-activating_enz"/>
</dbReference>
<name>A0A1S3DNE7_DIACI</name>